<evidence type="ECO:0000313" key="2">
    <source>
        <dbReference type="Proteomes" id="UP000004810"/>
    </source>
</evidence>
<protein>
    <recommendedName>
        <fullName evidence="3">Laminin G domain-containing protein</fullName>
    </recommendedName>
</protein>
<organism evidence="1 2">
    <name type="scientific">Wuchereria bancrofti</name>
    <dbReference type="NCBI Taxonomy" id="6293"/>
    <lineage>
        <taxon>Eukaryota</taxon>
        <taxon>Metazoa</taxon>
        <taxon>Ecdysozoa</taxon>
        <taxon>Nematoda</taxon>
        <taxon>Chromadorea</taxon>
        <taxon>Rhabditida</taxon>
        <taxon>Spirurina</taxon>
        <taxon>Spiruromorpha</taxon>
        <taxon>Filarioidea</taxon>
        <taxon>Onchocercidae</taxon>
        <taxon>Wuchereria</taxon>
    </lineage>
</organism>
<name>J9EIT5_WUCBA</name>
<sequence length="176" mass="19563">MSPVITTKCSKCNCDNGGTTSDYGLMTGDQVPIRGIYRLSDPSIDKGYMTLDPLICSGSAGQSDAYTMTIRKQFSAAEIGIWNGNMLSFEFRTYLESATLLSSNDAFITITMLERTFYLQIDNQINLSLIPQSRFDEMKTWFTSISNEFFGGFGGINGTCPCDNNKCSSKRFFLNN</sequence>
<dbReference type="Proteomes" id="UP000004810">
    <property type="component" value="Unassembled WGS sequence"/>
</dbReference>
<evidence type="ECO:0008006" key="3">
    <source>
        <dbReference type="Google" id="ProtNLM"/>
    </source>
</evidence>
<gene>
    <name evidence="1" type="ORF">WUBG_13783</name>
</gene>
<comment type="caution">
    <text evidence="1">The sequence shown here is derived from an EMBL/GenBank/DDBJ whole genome shotgun (WGS) entry which is preliminary data.</text>
</comment>
<proteinExistence type="predicted"/>
<dbReference type="EMBL" id="ADBV01010736">
    <property type="protein sequence ID" value="EJW75309.1"/>
    <property type="molecule type" value="Genomic_DNA"/>
</dbReference>
<accession>J9EIT5</accession>
<dbReference type="AlphaFoldDB" id="J9EIT5"/>
<reference evidence="2" key="1">
    <citation type="submission" date="2012-08" db="EMBL/GenBank/DDBJ databases">
        <title>The Genome Sequence of Wuchereria bancrofti.</title>
        <authorList>
            <person name="Nutman T.B."/>
            <person name="Fink D.L."/>
            <person name="Russ C."/>
            <person name="Young S."/>
            <person name="Zeng Q."/>
            <person name="Koehrsen M."/>
            <person name="Alvarado L."/>
            <person name="Berlin A."/>
            <person name="Chapman S.B."/>
            <person name="Chen Z."/>
            <person name="Freedman E."/>
            <person name="Gellesch M."/>
            <person name="Goldberg J."/>
            <person name="Griggs A."/>
            <person name="Gujja S."/>
            <person name="Heilman E.R."/>
            <person name="Heiman D."/>
            <person name="Hepburn T."/>
            <person name="Howarth C."/>
            <person name="Jen D."/>
            <person name="Larson L."/>
            <person name="Lewis B."/>
            <person name="Mehta T."/>
            <person name="Park D."/>
            <person name="Pearson M."/>
            <person name="Roberts A."/>
            <person name="Saif S."/>
            <person name="Shea T."/>
            <person name="Shenoy N."/>
            <person name="Sisk P."/>
            <person name="Stolte C."/>
            <person name="Sykes S."/>
            <person name="Walk T."/>
            <person name="White J."/>
            <person name="Yandava C."/>
            <person name="Haas B."/>
            <person name="Henn M.R."/>
            <person name="Nusbaum C."/>
            <person name="Birren B."/>
        </authorList>
    </citation>
    <scope>NUCLEOTIDE SEQUENCE [LARGE SCALE GENOMIC DNA]</scope>
    <source>
        <strain evidence="2">NA</strain>
    </source>
</reference>
<evidence type="ECO:0000313" key="1">
    <source>
        <dbReference type="EMBL" id="EJW75309.1"/>
    </source>
</evidence>